<organism evidence="1 2">
    <name type="scientific">Sphaeroforma arctica JP610</name>
    <dbReference type="NCBI Taxonomy" id="667725"/>
    <lineage>
        <taxon>Eukaryota</taxon>
        <taxon>Ichthyosporea</taxon>
        <taxon>Ichthyophonida</taxon>
        <taxon>Sphaeroforma</taxon>
    </lineage>
</organism>
<evidence type="ECO:0000313" key="2">
    <source>
        <dbReference type="Proteomes" id="UP000054560"/>
    </source>
</evidence>
<name>A0A0L0FZF8_9EUKA</name>
<gene>
    <name evidence="1" type="ORF">SARC_06313</name>
</gene>
<dbReference type="Proteomes" id="UP000054560">
    <property type="component" value="Unassembled WGS sequence"/>
</dbReference>
<proteinExistence type="predicted"/>
<dbReference type="AlphaFoldDB" id="A0A0L0FZF8"/>
<reference evidence="1 2" key="1">
    <citation type="submission" date="2011-02" db="EMBL/GenBank/DDBJ databases">
        <title>The Genome Sequence of Sphaeroforma arctica JP610.</title>
        <authorList>
            <consortium name="The Broad Institute Genome Sequencing Platform"/>
            <person name="Russ C."/>
            <person name="Cuomo C."/>
            <person name="Young S.K."/>
            <person name="Zeng Q."/>
            <person name="Gargeya S."/>
            <person name="Alvarado L."/>
            <person name="Berlin A."/>
            <person name="Chapman S.B."/>
            <person name="Chen Z."/>
            <person name="Freedman E."/>
            <person name="Gellesch M."/>
            <person name="Goldberg J."/>
            <person name="Griggs A."/>
            <person name="Gujja S."/>
            <person name="Heilman E."/>
            <person name="Heiman D."/>
            <person name="Howarth C."/>
            <person name="Mehta T."/>
            <person name="Neiman D."/>
            <person name="Pearson M."/>
            <person name="Roberts A."/>
            <person name="Saif S."/>
            <person name="Shea T."/>
            <person name="Shenoy N."/>
            <person name="Sisk P."/>
            <person name="Stolte C."/>
            <person name="Sykes S."/>
            <person name="White J."/>
            <person name="Yandava C."/>
            <person name="Burger G."/>
            <person name="Gray M.W."/>
            <person name="Holland P.W.H."/>
            <person name="King N."/>
            <person name="Lang F.B.F."/>
            <person name="Roger A.J."/>
            <person name="Ruiz-Trillo I."/>
            <person name="Haas B."/>
            <person name="Nusbaum C."/>
            <person name="Birren B."/>
        </authorList>
    </citation>
    <scope>NUCLEOTIDE SEQUENCE [LARGE SCALE GENOMIC DNA]</scope>
    <source>
        <strain evidence="1 2">JP610</strain>
    </source>
</reference>
<dbReference type="EMBL" id="KQ242041">
    <property type="protein sequence ID" value="KNC81353.1"/>
    <property type="molecule type" value="Genomic_DNA"/>
</dbReference>
<keyword evidence="2" id="KW-1185">Reference proteome</keyword>
<dbReference type="RefSeq" id="XP_014155255.1">
    <property type="nucleotide sequence ID" value="XM_014299780.1"/>
</dbReference>
<evidence type="ECO:0000313" key="1">
    <source>
        <dbReference type="EMBL" id="KNC81353.1"/>
    </source>
</evidence>
<dbReference type="GeneID" id="25906817"/>
<protein>
    <submittedName>
        <fullName evidence="1">Uncharacterized protein</fullName>
    </submittedName>
</protein>
<sequence>MSDDSEVRNQDFAATRTGYIKHWGLPVASGEWDWGVRSGSLGLDWEFGTLDLRLWDASLPLAGPQPQPTGP</sequence>
<accession>A0A0L0FZF8</accession>